<evidence type="ECO:0000256" key="5">
    <source>
        <dbReference type="ARBA" id="ARBA00022764"/>
    </source>
</evidence>
<evidence type="ECO:0000259" key="10">
    <source>
        <dbReference type="Pfam" id="PF18682"/>
    </source>
</evidence>
<feature type="domain" description="Pilin A4" evidence="10">
    <location>
        <begin position="39"/>
        <end position="117"/>
    </location>
</feature>
<keyword evidence="3" id="KW-0488">Methylation</keyword>
<evidence type="ECO:0000256" key="9">
    <source>
        <dbReference type="SAM" id="Phobius"/>
    </source>
</evidence>
<dbReference type="GO" id="GO:0009279">
    <property type="term" value="C:cell outer membrane"/>
    <property type="evidence" value="ECO:0007669"/>
    <property type="project" value="UniProtKB-SubCell"/>
</dbReference>
<dbReference type="Pfam" id="PF18682">
    <property type="entry name" value="PilA4"/>
    <property type="match status" value="1"/>
</dbReference>
<evidence type="ECO:0000256" key="8">
    <source>
        <dbReference type="ARBA" id="ARBA00023237"/>
    </source>
</evidence>
<evidence type="ECO:0000256" key="1">
    <source>
        <dbReference type="ARBA" id="ARBA00004203"/>
    </source>
</evidence>
<comment type="caution">
    <text evidence="11">The sequence shown here is derived from an EMBL/GenBank/DDBJ whole genome shotgun (WGS) entry which is preliminary data.</text>
</comment>
<proteinExistence type="predicted"/>
<dbReference type="PANTHER" id="PTHR30093:SF44">
    <property type="entry name" value="TYPE II SECRETION SYSTEM CORE PROTEIN G"/>
    <property type="match status" value="1"/>
</dbReference>
<evidence type="ECO:0000256" key="2">
    <source>
        <dbReference type="ARBA" id="ARBA00004418"/>
    </source>
</evidence>
<evidence type="ECO:0000313" key="12">
    <source>
        <dbReference type="Proteomes" id="UP000552709"/>
    </source>
</evidence>
<gene>
    <name evidence="11" type="ORF">HNQ08_003411</name>
</gene>
<sequence>MKNNTQGFTLIELLIVIAIIGILAAVLIPNLLSARNRANDSAVQSFVRNTVTAVEANRDSVTQALPTQTNCATLQGVSAPTGMTSCTITYDTTKDTYTIAAVSKTGKNFGYNGKEITGS</sequence>
<dbReference type="Proteomes" id="UP000552709">
    <property type="component" value="Unassembled WGS sequence"/>
</dbReference>
<dbReference type="AlphaFoldDB" id="A0A7W8NGZ5"/>
<keyword evidence="5" id="KW-0574">Periplasm</keyword>
<dbReference type="SUPFAM" id="SSF54523">
    <property type="entry name" value="Pili subunits"/>
    <property type="match status" value="1"/>
</dbReference>
<evidence type="ECO:0000256" key="3">
    <source>
        <dbReference type="ARBA" id="ARBA00022481"/>
    </source>
</evidence>
<dbReference type="Pfam" id="PF07963">
    <property type="entry name" value="N_methyl"/>
    <property type="match status" value="1"/>
</dbReference>
<keyword evidence="7 9" id="KW-0472">Membrane</keyword>
<accession>A0A7W8NGZ5</accession>
<name>A0A7W8NGZ5_9DEIO</name>
<keyword evidence="6 9" id="KW-1133">Transmembrane helix</keyword>
<dbReference type="GO" id="GO:0042597">
    <property type="term" value="C:periplasmic space"/>
    <property type="evidence" value="ECO:0007669"/>
    <property type="project" value="UniProtKB-SubCell"/>
</dbReference>
<dbReference type="InterPro" id="IPR045584">
    <property type="entry name" value="Pilin-like"/>
</dbReference>
<dbReference type="EMBL" id="JACHFL010000009">
    <property type="protein sequence ID" value="MBB5364303.1"/>
    <property type="molecule type" value="Genomic_DNA"/>
</dbReference>
<comment type="subcellular location">
    <subcellularLocation>
        <location evidence="1">Cell outer membrane</location>
        <topology evidence="1">Single-pass membrane protein</topology>
    </subcellularLocation>
    <subcellularLocation>
        <location evidence="2">Periplasm</location>
    </subcellularLocation>
</comment>
<evidence type="ECO:0000256" key="7">
    <source>
        <dbReference type="ARBA" id="ARBA00023136"/>
    </source>
</evidence>
<evidence type="ECO:0000256" key="6">
    <source>
        <dbReference type="ARBA" id="ARBA00022989"/>
    </source>
</evidence>
<keyword evidence="8" id="KW-0998">Cell outer membrane</keyword>
<organism evidence="11 12">
    <name type="scientific">Deinococcus humi</name>
    <dbReference type="NCBI Taxonomy" id="662880"/>
    <lineage>
        <taxon>Bacteria</taxon>
        <taxon>Thermotogati</taxon>
        <taxon>Deinococcota</taxon>
        <taxon>Deinococci</taxon>
        <taxon>Deinococcales</taxon>
        <taxon>Deinococcaceae</taxon>
        <taxon>Deinococcus</taxon>
    </lineage>
</organism>
<dbReference type="PROSITE" id="PS00409">
    <property type="entry name" value="PROKAR_NTER_METHYL"/>
    <property type="match status" value="1"/>
</dbReference>
<dbReference type="RefSeq" id="WP_184134497.1">
    <property type="nucleotide sequence ID" value="NZ_JACHFL010000009.1"/>
</dbReference>
<evidence type="ECO:0000256" key="4">
    <source>
        <dbReference type="ARBA" id="ARBA00022692"/>
    </source>
</evidence>
<keyword evidence="12" id="KW-1185">Reference proteome</keyword>
<feature type="transmembrane region" description="Helical" evidence="9">
    <location>
        <begin position="6"/>
        <end position="28"/>
    </location>
</feature>
<dbReference type="NCBIfam" id="TIGR02532">
    <property type="entry name" value="IV_pilin_GFxxxE"/>
    <property type="match status" value="1"/>
</dbReference>
<evidence type="ECO:0000313" key="11">
    <source>
        <dbReference type="EMBL" id="MBB5364303.1"/>
    </source>
</evidence>
<dbReference type="Gene3D" id="3.30.700.10">
    <property type="entry name" value="Glycoprotein, Type 4 Pilin"/>
    <property type="match status" value="1"/>
</dbReference>
<dbReference type="InterPro" id="IPR012902">
    <property type="entry name" value="N_methyl_site"/>
</dbReference>
<dbReference type="InterPro" id="IPR041050">
    <property type="entry name" value="PilA4"/>
</dbReference>
<protein>
    <submittedName>
        <fullName evidence="11">Type IV pilus assembly protein PilA</fullName>
    </submittedName>
</protein>
<reference evidence="11 12" key="1">
    <citation type="submission" date="2020-08" db="EMBL/GenBank/DDBJ databases">
        <title>Genomic Encyclopedia of Type Strains, Phase IV (KMG-IV): sequencing the most valuable type-strain genomes for metagenomic binning, comparative biology and taxonomic classification.</title>
        <authorList>
            <person name="Goeker M."/>
        </authorList>
    </citation>
    <scope>NUCLEOTIDE SEQUENCE [LARGE SCALE GENOMIC DNA]</scope>
    <source>
        <strain evidence="11 12">DSM 27939</strain>
    </source>
</reference>
<dbReference type="PANTHER" id="PTHR30093">
    <property type="entry name" value="GENERAL SECRETION PATHWAY PROTEIN G"/>
    <property type="match status" value="1"/>
</dbReference>
<keyword evidence="4 9" id="KW-0812">Transmembrane</keyword>